<dbReference type="Pfam" id="PF00593">
    <property type="entry name" value="TonB_dep_Rec_b-barrel"/>
    <property type="match status" value="1"/>
</dbReference>
<dbReference type="PROSITE" id="PS52016">
    <property type="entry name" value="TONB_DEPENDENT_REC_3"/>
    <property type="match status" value="1"/>
</dbReference>
<evidence type="ECO:0000256" key="3">
    <source>
        <dbReference type="ARBA" id="ARBA00022452"/>
    </source>
</evidence>
<comment type="caution">
    <text evidence="18">The sequence shown here is derived from an EMBL/GenBank/DDBJ whole genome shotgun (WGS) entry which is preliminary data.</text>
</comment>
<dbReference type="PROSITE" id="PS51318">
    <property type="entry name" value="TAT"/>
    <property type="match status" value="1"/>
</dbReference>
<keyword evidence="2 12" id="KW-0813">Transport</keyword>
<dbReference type="InterPro" id="IPR012910">
    <property type="entry name" value="Plug_dom"/>
</dbReference>
<dbReference type="Pfam" id="PF07715">
    <property type="entry name" value="Plug"/>
    <property type="match status" value="1"/>
</dbReference>
<evidence type="ECO:0000256" key="7">
    <source>
        <dbReference type="ARBA" id="ARBA00023004"/>
    </source>
</evidence>
<dbReference type="PROSITE" id="PS00430">
    <property type="entry name" value="TONB_DEPENDENT_REC_1"/>
    <property type="match status" value="1"/>
</dbReference>
<comment type="similarity">
    <text evidence="12 14">Belongs to the TonB-dependent receptor family.</text>
</comment>
<feature type="signal peptide" evidence="15">
    <location>
        <begin position="1"/>
        <end position="36"/>
    </location>
</feature>
<evidence type="ECO:0000256" key="4">
    <source>
        <dbReference type="ARBA" id="ARBA00022496"/>
    </source>
</evidence>
<dbReference type="InterPro" id="IPR039426">
    <property type="entry name" value="TonB-dep_rcpt-like"/>
</dbReference>
<proteinExistence type="inferred from homology"/>
<dbReference type="PANTHER" id="PTHR32552:SF81">
    <property type="entry name" value="TONB-DEPENDENT OUTER MEMBRANE RECEPTOR"/>
    <property type="match status" value="1"/>
</dbReference>
<protein>
    <submittedName>
        <fullName evidence="18">TonB-dependent receptor</fullName>
    </submittedName>
</protein>
<evidence type="ECO:0000256" key="10">
    <source>
        <dbReference type="ARBA" id="ARBA00023136"/>
    </source>
</evidence>
<evidence type="ECO:0000256" key="5">
    <source>
        <dbReference type="ARBA" id="ARBA00022692"/>
    </source>
</evidence>
<feature type="chain" id="PRO_5047260427" evidence="15">
    <location>
        <begin position="37"/>
        <end position="837"/>
    </location>
</feature>
<keyword evidence="3 12" id="KW-1134">Transmembrane beta strand</keyword>
<dbReference type="Proteomes" id="UP001361239">
    <property type="component" value="Unassembled WGS sequence"/>
</dbReference>
<accession>A0ABU8RVA1</accession>
<evidence type="ECO:0000256" key="13">
    <source>
        <dbReference type="PROSITE-ProRule" id="PRU10143"/>
    </source>
</evidence>
<dbReference type="InterPro" id="IPR000531">
    <property type="entry name" value="Beta-barrel_TonB"/>
</dbReference>
<evidence type="ECO:0000256" key="1">
    <source>
        <dbReference type="ARBA" id="ARBA00004571"/>
    </source>
</evidence>
<feature type="domain" description="TonB-dependent receptor-like beta-barrel" evidence="16">
    <location>
        <begin position="252"/>
        <end position="804"/>
    </location>
</feature>
<evidence type="ECO:0000259" key="17">
    <source>
        <dbReference type="Pfam" id="PF07715"/>
    </source>
</evidence>
<dbReference type="SUPFAM" id="SSF56935">
    <property type="entry name" value="Porins"/>
    <property type="match status" value="1"/>
</dbReference>
<evidence type="ECO:0000313" key="18">
    <source>
        <dbReference type="EMBL" id="MEJ5976947.1"/>
    </source>
</evidence>
<evidence type="ECO:0000313" key="19">
    <source>
        <dbReference type="Proteomes" id="UP001361239"/>
    </source>
</evidence>
<dbReference type="InterPro" id="IPR037066">
    <property type="entry name" value="Plug_dom_sf"/>
</dbReference>
<organism evidence="18 19">
    <name type="scientific">Novosphingobium anseongense</name>
    <dbReference type="NCBI Taxonomy" id="3133436"/>
    <lineage>
        <taxon>Bacteria</taxon>
        <taxon>Pseudomonadati</taxon>
        <taxon>Pseudomonadota</taxon>
        <taxon>Alphaproteobacteria</taxon>
        <taxon>Sphingomonadales</taxon>
        <taxon>Sphingomonadaceae</taxon>
        <taxon>Novosphingobium</taxon>
    </lineage>
</organism>
<evidence type="ECO:0000256" key="15">
    <source>
        <dbReference type="SAM" id="SignalP"/>
    </source>
</evidence>
<keyword evidence="5 12" id="KW-0812">Transmembrane</keyword>
<dbReference type="Gene3D" id="2.40.170.20">
    <property type="entry name" value="TonB-dependent receptor, beta-barrel domain"/>
    <property type="match status" value="1"/>
</dbReference>
<keyword evidence="9 13" id="KW-0798">TonB box</keyword>
<name>A0ABU8RVA1_9SPHN</name>
<keyword evidence="11 12" id="KW-0998">Cell outer membrane</keyword>
<keyword evidence="18" id="KW-0675">Receptor</keyword>
<keyword evidence="7" id="KW-0408">Iron</keyword>
<evidence type="ECO:0000259" key="16">
    <source>
        <dbReference type="Pfam" id="PF00593"/>
    </source>
</evidence>
<feature type="domain" description="TonB-dependent receptor plug" evidence="17">
    <location>
        <begin position="60"/>
        <end position="165"/>
    </location>
</feature>
<gene>
    <name evidence="18" type="ORF">WG901_09900</name>
</gene>
<dbReference type="PANTHER" id="PTHR32552">
    <property type="entry name" value="FERRICHROME IRON RECEPTOR-RELATED"/>
    <property type="match status" value="1"/>
</dbReference>
<sequence length="837" mass="90455">MKTYNSKTFESRRGLRLAAMLGATALAPLAASPAWAQAAAEASVDNNTIVVTAQRRAEAVEDVPMTVTVVTPETLSQLGVNSVRDLQNVTSGFSLNNSGTYPQPAIRGVTTTNSGSYENNVALWVDGLYQITPQILNMDLPNVQSIQVLKGPQGALYGRNATGGAILLDTLDPTSDMKGNLEVTYGRFDDRRARGYISGPLSENVGFSIAGTYRKTDGYYKKVSLTDVTKTDGRTFGLEQESVRAKLKGDLGALTATLAYNYTRANDPRGAFFTPFENLTAGFTPRNLGEVSEDAAVLDFKQHEGSLKLELDTGIGTLRSVTGYQHSTLVTTYDSDGRYSAFGLTGVANDTISDSLIYEDTWQENVDFTIDAIENLDLIIGGTYFQNKEKFGKGRENANYVFPNTATSGPGTPFSAYRLASTSDYARKKEAFALFLDATFRVSDKLSVNVGGRYSKETQDITAVKTSYCAVLTGCAALGATAITIPFGATRGQNYNAANGSTYSKFTPRASIRYEIAPRTNVYASYSQGFKAGEWNGVIPFDNAATWRQFGQIGQETIDAFEVGIKGAGSNYSFDLAGFYYKYHDLQVSSVQFVNGVTGVLLQSIPEARIKGIEGNFSFNVTPEFKINAGATWLHARYGDGAYYRGTSVNPAAVPAFPNSADPLRGMTNVFIPPAWQDISGMQMVRAPDFSGFVGLEYKVPQGEGGLTFAANLKYTTSYVVTDASIWGGETDASYTARLAAAGGGNIAPNNQQIFTAAGAAGQPYLARANEQRARQGAYALVNASVTWTDPTDHFYVRVWGNNLTNKIYKVHYRPTTRTYAPIGEPLTFGGTVGYKF</sequence>
<dbReference type="RefSeq" id="WP_339586904.1">
    <property type="nucleotide sequence ID" value="NZ_JBBHJZ010000002.1"/>
</dbReference>
<comment type="subcellular location">
    <subcellularLocation>
        <location evidence="1 12">Cell outer membrane</location>
        <topology evidence="1 12">Multi-pass membrane protein</topology>
    </subcellularLocation>
</comment>
<evidence type="ECO:0000256" key="11">
    <source>
        <dbReference type="ARBA" id="ARBA00023237"/>
    </source>
</evidence>
<keyword evidence="6 15" id="KW-0732">Signal</keyword>
<evidence type="ECO:0000256" key="8">
    <source>
        <dbReference type="ARBA" id="ARBA00023065"/>
    </source>
</evidence>
<keyword evidence="4" id="KW-0410">Iron transport</keyword>
<dbReference type="EMBL" id="JBBHJZ010000002">
    <property type="protein sequence ID" value="MEJ5976947.1"/>
    <property type="molecule type" value="Genomic_DNA"/>
</dbReference>
<evidence type="ECO:0000256" key="9">
    <source>
        <dbReference type="ARBA" id="ARBA00023077"/>
    </source>
</evidence>
<dbReference type="InterPro" id="IPR036942">
    <property type="entry name" value="Beta-barrel_TonB_sf"/>
</dbReference>
<keyword evidence="19" id="KW-1185">Reference proteome</keyword>
<reference evidence="18 19" key="1">
    <citation type="submission" date="2024-03" db="EMBL/GenBank/DDBJ databases">
        <authorList>
            <person name="Jo J.-H."/>
        </authorList>
    </citation>
    <scope>NUCLEOTIDE SEQUENCE [LARGE SCALE GENOMIC DNA]</scope>
    <source>
        <strain evidence="18 19">PS1R-30</strain>
    </source>
</reference>
<dbReference type="InterPro" id="IPR010916">
    <property type="entry name" value="TonB_box_CS"/>
</dbReference>
<dbReference type="InterPro" id="IPR006311">
    <property type="entry name" value="TAT_signal"/>
</dbReference>
<keyword evidence="8" id="KW-0406">Ion transport</keyword>
<feature type="short sequence motif" description="TonB box" evidence="13">
    <location>
        <begin position="48"/>
        <end position="54"/>
    </location>
</feature>
<evidence type="ECO:0000256" key="2">
    <source>
        <dbReference type="ARBA" id="ARBA00022448"/>
    </source>
</evidence>
<keyword evidence="10 12" id="KW-0472">Membrane</keyword>
<evidence type="ECO:0000256" key="6">
    <source>
        <dbReference type="ARBA" id="ARBA00022729"/>
    </source>
</evidence>
<dbReference type="Gene3D" id="2.170.130.10">
    <property type="entry name" value="TonB-dependent receptor, plug domain"/>
    <property type="match status" value="1"/>
</dbReference>
<evidence type="ECO:0000256" key="12">
    <source>
        <dbReference type="PROSITE-ProRule" id="PRU01360"/>
    </source>
</evidence>
<evidence type="ECO:0000256" key="14">
    <source>
        <dbReference type="RuleBase" id="RU003357"/>
    </source>
</evidence>